<name>A0AAX6GE19_IRIPA</name>
<evidence type="ECO:0000313" key="2">
    <source>
        <dbReference type="Proteomes" id="UP001140949"/>
    </source>
</evidence>
<evidence type="ECO:0000313" key="1">
    <source>
        <dbReference type="EMBL" id="KAJ6826508.1"/>
    </source>
</evidence>
<protein>
    <submittedName>
        <fullName evidence="1">Uncharacterized protein</fullName>
    </submittedName>
</protein>
<comment type="caution">
    <text evidence="1">The sequence shown here is derived from an EMBL/GenBank/DDBJ whole genome shotgun (WGS) entry which is preliminary data.</text>
</comment>
<gene>
    <name evidence="1" type="ORF">M6B38_372085</name>
</gene>
<sequence>MNVKPIIFGCTHGLCYCHFCSYYCHHWTNMYFGCTYGKSRTVLYLCFHDHPTLPIKTCILKNFGKKAIAIGRMNTDALSNDEAYNIIVDEIFDGNELLFDRDGNFDDITVEEIINWPKYSVQFVMFNFFFPSYIVVKRVS</sequence>
<reference evidence="1" key="1">
    <citation type="journal article" date="2023" name="GigaByte">
        <title>Genome assembly of the bearded iris, Iris pallida Lam.</title>
        <authorList>
            <person name="Bruccoleri R.E."/>
            <person name="Oakeley E.J."/>
            <person name="Faust A.M.E."/>
            <person name="Altorfer M."/>
            <person name="Dessus-Babus S."/>
            <person name="Burckhardt D."/>
            <person name="Oertli M."/>
            <person name="Naumann U."/>
            <person name="Petersen F."/>
            <person name="Wong J."/>
        </authorList>
    </citation>
    <scope>NUCLEOTIDE SEQUENCE</scope>
    <source>
        <strain evidence="1">GSM-AAB239-AS_SAM_17_03QT</strain>
    </source>
</reference>
<reference evidence="1" key="2">
    <citation type="submission" date="2023-04" db="EMBL/GenBank/DDBJ databases">
        <authorList>
            <person name="Bruccoleri R.E."/>
            <person name="Oakeley E.J."/>
            <person name="Faust A.-M."/>
            <person name="Dessus-Babus S."/>
            <person name="Altorfer M."/>
            <person name="Burckhardt D."/>
            <person name="Oertli M."/>
            <person name="Naumann U."/>
            <person name="Petersen F."/>
            <person name="Wong J."/>
        </authorList>
    </citation>
    <scope>NUCLEOTIDE SEQUENCE</scope>
    <source>
        <strain evidence="1">GSM-AAB239-AS_SAM_17_03QT</strain>
        <tissue evidence="1">Leaf</tissue>
    </source>
</reference>
<keyword evidence="2" id="KW-1185">Reference proteome</keyword>
<organism evidence="1 2">
    <name type="scientific">Iris pallida</name>
    <name type="common">Sweet iris</name>
    <dbReference type="NCBI Taxonomy" id="29817"/>
    <lineage>
        <taxon>Eukaryota</taxon>
        <taxon>Viridiplantae</taxon>
        <taxon>Streptophyta</taxon>
        <taxon>Embryophyta</taxon>
        <taxon>Tracheophyta</taxon>
        <taxon>Spermatophyta</taxon>
        <taxon>Magnoliopsida</taxon>
        <taxon>Liliopsida</taxon>
        <taxon>Asparagales</taxon>
        <taxon>Iridaceae</taxon>
        <taxon>Iridoideae</taxon>
        <taxon>Irideae</taxon>
        <taxon>Iris</taxon>
    </lineage>
</organism>
<proteinExistence type="predicted"/>
<dbReference type="EMBL" id="JANAVB010020997">
    <property type="protein sequence ID" value="KAJ6826508.1"/>
    <property type="molecule type" value="Genomic_DNA"/>
</dbReference>
<dbReference type="AlphaFoldDB" id="A0AAX6GE19"/>
<dbReference type="Proteomes" id="UP001140949">
    <property type="component" value="Unassembled WGS sequence"/>
</dbReference>
<accession>A0AAX6GE19</accession>